<accession>A0AAD7X0B1</accession>
<keyword evidence="3" id="KW-1185">Reference proteome</keyword>
<dbReference type="AlphaFoldDB" id="A0AAD7X0B1"/>
<dbReference type="EMBL" id="JAINUG010000009">
    <property type="protein sequence ID" value="KAJ8415575.1"/>
    <property type="molecule type" value="Genomic_DNA"/>
</dbReference>
<comment type="caution">
    <text evidence="2">The sequence shown here is derived from an EMBL/GenBank/DDBJ whole genome shotgun (WGS) entry which is preliminary data.</text>
</comment>
<dbReference type="PANTHER" id="PTHR15020:SF50">
    <property type="entry name" value="UPF0659 PROTEIN YMR090W"/>
    <property type="match status" value="1"/>
</dbReference>
<dbReference type="PANTHER" id="PTHR15020">
    <property type="entry name" value="FLAVIN REDUCTASE-RELATED"/>
    <property type="match status" value="1"/>
</dbReference>
<dbReference type="InterPro" id="IPR036291">
    <property type="entry name" value="NAD(P)-bd_dom_sf"/>
</dbReference>
<dbReference type="Proteomes" id="UP001221898">
    <property type="component" value="Unassembled WGS sequence"/>
</dbReference>
<dbReference type="SUPFAM" id="SSF51735">
    <property type="entry name" value="NAD(P)-binding Rossmann-fold domains"/>
    <property type="match status" value="1"/>
</dbReference>
<gene>
    <name evidence="2" type="ORF">AAFF_G00425550</name>
</gene>
<dbReference type="Pfam" id="PF13460">
    <property type="entry name" value="NAD_binding_10"/>
    <property type="match status" value="1"/>
</dbReference>
<evidence type="ECO:0000313" key="2">
    <source>
        <dbReference type="EMBL" id="KAJ8415575.1"/>
    </source>
</evidence>
<dbReference type="Gene3D" id="3.40.50.720">
    <property type="entry name" value="NAD(P)-binding Rossmann-like Domain"/>
    <property type="match status" value="1"/>
</dbReference>
<name>A0AAD7X0B1_9TELE</name>
<proteinExistence type="predicted"/>
<organism evidence="2 3">
    <name type="scientific">Aldrovandia affinis</name>
    <dbReference type="NCBI Taxonomy" id="143900"/>
    <lineage>
        <taxon>Eukaryota</taxon>
        <taxon>Metazoa</taxon>
        <taxon>Chordata</taxon>
        <taxon>Craniata</taxon>
        <taxon>Vertebrata</taxon>
        <taxon>Euteleostomi</taxon>
        <taxon>Actinopterygii</taxon>
        <taxon>Neopterygii</taxon>
        <taxon>Teleostei</taxon>
        <taxon>Notacanthiformes</taxon>
        <taxon>Halosauridae</taxon>
        <taxon>Aldrovandia</taxon>
    </lineage>
</organism>
<evidence type="ECO:0000313" key="3">
    <source>
        <dbReference type="Proteomes" id="UP001221898"/>
    </source>
</evidence>
<dbReference type="GO" id="GO:0003824">
    <property type="term" value="F:catalytic activity"/>
    <property type="evidence" value="ECO:0007669"/>
    <property type="project" value="UniProtKB-ARBA"/>
</dbReference>
<reference evidence="2" key="1">
    <citation type="journal article" date="2023" name="Science">
        <title>Genome structures resolve the early diversification of teleost fishes.</title>
        <authorList>
            <person name="Parey E."/>
            <person name="Louis A."/>
            <person name="Montfort J."/>
            <person name="Bouchez O."/>
            <person name="Roques C."/>
            <person name="Iampietro C."/>
            <person name="Lluch J."/>
            <person name="Castinel A."/>
            <person name="Donnadieu C."/>
            <person name="Desvignes T."/>
            <person name="Floi Bucao C."/>
            <person name="Jouanno E."/>
            <person name="Wen M."/>
            <person name="Mejri S."/>
            <person name="Dirks R."/>
            <person name="Jansen H."/>
            <person name="Henkel C."/>
            <person name="Chen W.J."/>
            <person name="Zahm M."/>
            <person name="Cabau C."/>
            <person name="Klopp C."/>
            <person name="Thompson A.W."/>
            <person name="Robinson-Rechavi M."/>
            <person name="Braasch I."/>
            <person name="Lecointre G."/>
            <person name="Bobe J."/>
            <person name="Postlethwait J.H."/>
            <person name="Berthelot C."/>
            <person name="Roest Crollius H."/>
            <person name="Guiguen Y."/>
        </authorList>
    </citation>
    <scope>NUCLEOTIDE SEQUENCE</scope>
    <source>
        <strain evidence="2">NC1722</strain>
    </source>
</reference>
<evidence type="ECO:0000259" key="1">
    <source>
        <dbReference type="Pfam" id="PF13460"/>
    </source>
</evidence>
<feature type="domain" description="NAD(P)-binding" evidence="1">
    <location>
        <begin position="66"/>
        <end position="265"/>
    </location>
</feature>
<dbReference type="InterPro" id="IPR016040">
    <property type="entry name" value="NAD(P)-bd_dom"/>
</dbReference>
<dbReference type="CDD" id="cd05244">
    <property type="entry name" value="BVR-B_like_SDR_a"/>
    <property type="match status" value="1"/>
</dbReference>
<sequence>MVSQQDLADLERWSSESSMVLHPKKCKVLHFHFTKGANAKFRSFCESFPLVGTAYQRVKMKIAVLGATGQTGQYLVNQAVQQGHTVTAIVRTPGKLTVSHENLKVVEGNIFSEDSLKPHIKDHDAVISCLGFPASFIYGVTGYSLSMNAVINAMRQVKVNRIITMTSWYTDPNSGTKSSYLIRFLLLPMIRSVLSDMYEMEAFLKKTEDINWTVVRPPGLRNEPATGKEFLTHESYFVPDSSGNPERSSVARGDVARFMLSLLDNNAWFKKAVAITTK</sequence>
<protein>
    <recommendedName>
        <fullName evidence="1">NAD(P)-binding domain-containing protein</fullName>
    </recommendedName>
</protein>